<reference evidence="3 4" key="1">
    <citation type="submission" date="2019-11" db="EMBL/GenBank/DDBJ databases">
        <title>Pseudooceanicola pacifica sp. nov., isolated from deep-sea sediment of the Pacific Ocean.</title>
        <authorList>
            <person name="Lyu L."/>
        </authorList>
    </citation>
    <scope>NUCLEOTIDE SEQUENCE [LARGE SCALE GENOMIC DNA]</scope>
    <source>
        <strain evidence="3 4">216_PA32_1</strain>
    </source>
</reference>
<dbReference type="PANTHER" id="PTHR42760">
    <property type="entry name" value="SHORT-CHAIN DEHYDROGENASES/REDUCTASES FAMILY MEMBER"/>
    <property type="match status" value="1"/>
</dbReference>
<evidence type="ECO:0000313" key="3">
    <source>
        <dbReference type="EMBL" id="MWB78173.1"/>
    </source>
</evidence>
<dbReference type="Gene3D" id="3.40.50.720">
    <property type="entry name" value="NAD(P)-binding Rossmann-like Domain"/>
    <property type="match status" value="1"/>
</dbReference>
<dbReference type="PRINTS" id="PR00081">
    <property type="entry name" value="GDHRDH"/>
</dbReference>
<dbReference type="PRINTS" id="PR00080">
    <property type="entry name" value="SDRFAMILY"/>
</dbReference>
<dbReference type="InterPro" id="IPR036291">
    <property type="entry name" value="NAD(P)-bd_dom_sf"/>
</dbReference>
<dbReference type="SUPFAM" id="SSF51735">
    <property type="entry name" value="NAD(P)-binding Rossmann-fold domains"/>
    <property type="match status" value="1"/>
</dbReference>
<sequence length="257" mass="26008">MTTMRFALVTGGASGLGLATARRFAEDGMTVAVADLNGPAAEAAAAGLPGSGHRGFALDVTDEAAVGALFDTVEGEMGPVSVLAQFAGTLGNGSMATAPDFADTELSDWDFTMGVNARGTMICVREFSRRRRTTPVEHGRVITVSSMAGQTGGLQSGVNYSASKAAVLGLTRFAARALAKQGITVNAIAPGPIDTPMLAKATGATTDGAKYTLMDAIPMGRVGHPDEIAHAASFLAAPLAGFITGTTIAVNGGLFID</sequence>
<dbReference type="EMBL" id="WNXQ01000004">
    <property type="protein sequence ID" value="MWB78173.1"/>
    <property type="molecule type" value="Genomic_DNA"/>
</dbReference>
<evidence type="ECO:0000256" key="2">
    <source>
        <dbReference type="ARBA" id="ARBA00023002"/>
    </source>
</evidence>
<gene>
    <name evidence="3" type="ORF">GLS40_09070</name>
</gene>
<evidence type="ECO:0000256" key="1">
    <source>
        <dbReference type="ARBA" id="ARBA00006484"/>
    </source>
</evidence>
<comment type="caution">
    <text evidence="3">The sequence shown here is derived from an EMBL/GenBank/DDBJ whole genome shotgun (WGS) entry which is preliminary data.</text>
</comment>
<keyword evidence="2" id="KW-0560">Oxidoreductase</keyword>
<organism evidence="3 4">
    <name type="scientific">Pseudooceanicola pacificus</name>
    <dbReference type="NCBI Taxonomy" id="2676438"/>
    <lineage>
        <taxon>Bacteria</taxon>
        <taxon>Pseudomonadati</taxon>
        <taxon>Pseudomonadota</taxon>
        <taxon>Alphaproteobacteria</taxon>
        <taxon>Rhodobacterales</taxon>
        <taxon>Paracoccaceae</taxon>
        <taxon>Pseudooceanicola</taxon>
    </lineage>
</organism>
<dbReference type="Proteomes" id="UP000443843">
    <property type="component" value="Unassembled WGS sequence"/>
</dbReference>
<dbReference type="GO" id="GO:0016616">
    <property type="term" value="F:oxidoreductase activity, acting on the CH-OH group of donors, NAD or NADP as acceptor"/>
    <property type="evidence" value="ECO:0007669"/>
    <property type="project" value="TreeGrafter"/>
</dbReference>
<dbReference type="InterPro" id="IPR002347">
    <property type="entry name" value="SDR_fam"/>
</dbReference>
<keyword evidence="4" id="KW-1185">Reference proteome</keyword>
<protein>
    <submittedName>
        <fullName evidence="3">SDR family oxidoreductase</fullName>
    </submittedName>
</protein>
<accession>A0A844WAU9</accession>
<proteinExistence type="inferred from homology"/>
<dbReference type="PANTHER" id="PTHR42760:SF133">
    <property type="entry name" value="3-OXOACYL-[ACYL-CARRIER-PROTEIN] REDUCTASE"/>
    <property type="match status" value="1"/>
</dbReference>
<dbReference type="FunFam" id="3.40.50.720:FF:000084">
    <property type="entry name" value="Short-chain dehydrogenase reductase"/>
    <property type="match status" value="1"/>
</dbReference>
<evidence type="ECO:0000313" key="4">
    <source>
        <dbReference type="Proteomes" id="UP000443843"/>
    </source>
</evidence>
<comment type="similarity">
    <text evidence="1">Belongs to the short-chain dehydrogenases/reductases (SDR) family.</text>
</comment>
<dbReference type="AlphaFoldDB" id="A0A844WAU9"/>
<name>A0A844WAU9_9RHOB</name>
<dbReference type="Pfam" id="PF13561">
    <property type="entry name" value="adh_short_C2"/>
    <property type="match status" value="1"/>
</dbReference>